<protein>
    <recommendedName>
        <fullName evidence="3">Clan AA aspartic protease</fullName>
    </recommendedName>
</protein>
<organism evidence="1 2">
    <name type="scientific">Stieleria magnilauensis</name>
    <dbReference type="NCBI Taxonomy" id="2527963"/>
    <lineage>
        <taxon>Bacteria</taxon>
        <taxon>Pseudomonadati</taxon>
        <taxon>Planctomycetota</taxon>
        <taxon>Planctomycetia</taxon>
        <taxon>Pirellulales</taxon>
        <taxon>Pirellulaceae</taxon>
        <taxon>Stieleria</taxon>
    </lineage>
</organism>
<dbReference type="InterPro" id="IPR022274">
    <property type="entry name" value="Peptidase_asp_AF0612"/>
</dbReference>
<dbReference type="Proteomes" id="UP000318081">
    <property type="component" value="Chromosome"/>
</dbReference>
<keyword evidence="2" id="KW-1185">Reference proteome</keyword>
<evidence type="ECO:0000313" key="2">
    <source>
        <dbReference type="Proteomes" id="UP000318081"/>
    </source>
</evidence>
<sequence length="121" mass="13592">MIEGRIDAKFEAVVDLDLRVGDELKRESFLVDTGFNGFIAVPQAMVSRLGLGLLDVQEGVTADGRIGYFDTVELTILWHKRELKVRAQVLDEALIGTRLLRGSRVRADWVHDGQFQIEPIV</sequence>
<dbReference type="EMBL" id="CP036432">
    <property type="protein sequence ID" value="QDV86002.1"/>
    <property type="molecule type" value="Genomic_DNA"/>
</dbReference>
<proteinExistence type="predicted"/>
<reference evidence="1 2" key="1">
    <citation type="submission" date="2019-02" db="EMBL/GenBank/DDBJ databases">
        <title>Deep-cultivation of Planctomycetes and their phenomic and genomic characterization uncovers novel biology.</title>
        <authorList>
            <person name="Wiegand S."/>
            <person name="Jogler M."/>
            <person name="Boedeker C."/>
            <person name="Pinto D."/>
            <person name="Vollmers J."/>
            <person name="Rivas-Marin E."/>
            <person name="Kohn T."/>
            <person name="Peeters S.H."/>
            <person name="Heuer A."/>
            <person name="Rast P."/>
            <person name="Oberbeckmann S."/>
            <person name="Bunk B."/>
            <person name="Jeske O."/>
            <person name="Meyerdierks A."/>
            <person name="Storesund J.E."/>
            <person name="Kallscheuer N."/>
            <person name="Luecker S."/>
            <person name="Lage O.M."/>
            <person name="Pohl T."/>
            <person name="Merkel B.J."/>
            <person name="Hornburger P."/>
            <person name="Mueller R.-W."/>
            <person name="Bruemmer F."/>
            <person name="Labrenz M."/>
            <person name="Spormann A.M."/>
            <person name="Op den Camp H."/>
            <person name="Overmann J."/>
            <person name="Amann R."/>
            <person name="Jetten M.S.M."/>
            <person name="Mascher T."/>
            <person name="Medema M.H."/>
            <person name="Devos D.P."/>
            <person name="Kaster A.-K."/>
            <person name="Ovreas L."/>
            <person name="Rohde M."/>
            <person name="Galperin M.Y."/>
            <person name="Jogler C."/>
        </authorList>
    </citation>
    <scope>NUCLEOTIDE SEQUENCE [LARGE SCALE GENOMIC DNA]</scope>
    <source>
        <strain evidence="1 2">TBK1r</strain>
    </source>
</reference>
<name>A0ABX5XVH3_9BACT</name>
<dbReference type="NCBIfam" id="TIGR03698">
    <property type="entry name" value="clan_AA_DTGF"/>
    <property type="match status" value="1"/>
</dbReference>
<evidence type="ECO:0000313" key="1">
    <source>
        <dbReference type="EMBL" id="QDV86002.1"/>
    </source>
</evidence>
<gene>
    <name evidence="1" type="ORF">TBK1r_50190</name>
</gene>
<dbReference type="RefSeq" id="WP_145216498.1">
    <property type="nucleotide sequence ID" value="NZ_CP036432.1"/>
</dbReference>
<evidence type="ECO:0008006" key="3">
    <source>
        <dbReference type="Google" id="ProtNLM"/>
    </source>
</evidence>
<accession>A0ABX5XVH3</accession>